<dbReference type="EMBL" id="JQZV01000004">
    <property type="protein sequence ID" value="KGN93166.1"/>
    <property type="molecule type" value="Genomic_DNA"/>
</dbReference>
<reference evidence="1 2" key="1">
    <citation type="submission" date="2014-08" db="EMBL/GenBank/DDBJ databases">
        <title>Porphyromonas canoris strain:OH2762 Genome sequencing.</title>
        <authorList>
            <person name="Wallis C."/>
            <person name="Deusch O."/>
            <person name="O'Flynn C."/>
            <person name="Davis I."/>
            <person name="Jospin G."/>
            <person name="Darling A.E."/>
            <person name="Coil D.A."/>
            <person name="Alexiev A."/>
            <person name="Horsfall A."/>
            <person name="Kirkwood N."/>
            <person name="Harris S."/>
            <person name="Eisen J.A."/>
        </authorList>
    </citation>
    <scope>NUCLEOTIDE SEQUENCE [LARGE SCALE GENOMIC DNA]</scope>
    <source>
        <strain evidence="2">COT-108 OH2762</strain>
    </source>
</reference>
<dbReference type="Gene3D" id="3.90.1150.30">
    <property type="match status" value="1"/>
</dbReference>
<gene>
    <name evidence="1" type="ORF">HQ43_02450</name>
</gene>
<sequence length="121" mass="14144">MALDIEKLRDFALSLPYTTEDLPFGPDVIVFKLFDKVFMLLPLNSEDGVRFNVKCDPDLAEDLRMHYNAVVPGYHMNKRHWNTIYINRDMSDADILEQIRASYQLILDKLPKRLKDTLNIS</sequence>
<dbReference type="InterPro" id="IPR007351">
    <property type="entry name" value="YjbR"/>
</dbReference>
<organism evidence="1 2">
    <name type="scientific">Porphyromonas canoris</name>
    <dbReference type="NCBI Taxonomy" id="36875"/>
    <lineage>
        <taxon>Bacteria</taxon>
        <taxon>Pseudomonadati</taxon>
        <taxon>Bacteroidota</taxon>
        <taxon>Bacteroidia</taxon>
        <taxon>Bacteroidales</taxon>
        <taxon>Porphyromonadaceae</taxon>
        <taxon>Porphyromonas</taxon>
    </lineage>
</organism>
<dbReference type="Proteomes" id="UP000030101">
    <property type="component" value="Unassembled WGS sequence"/>
</dbReference>
<dbReference type="PANTHER" id="PTHR35145:SF1">
    <property type="entry name" value="CYTOPLASMIC PROTEIN"/>
    <property type="match status" value="1"/>
</dbReference>
<accession>A0ABR4XMT2</accession>
<dbReference type="SUPFAM" id="SSF142906">
    <property type="entry name" value="YjbR-like"/>
    <property type="match status" value="1"/>
</dbReference>
<evidence type="ECO:0000313" key="2">
    <source>
        <dbReference type="Proteomes" id="UP000030101"/>
    </source>
</evidence>
<protein>
    <recommendedName>
        <fullName evidence="3">MmcQ-like protein</fullName>
    </recommendedName>
</protein>
<dbReference type="InterPro" id="IPR038056">
    <property type="entry name" value="YjbR-like_sf"/>
</dbReference>
<evidence type="ECO:0000313" key="1">
    <source>
        <dbReference type="EMBL" id="KGN93166.1"/>
    </source>
</evidence>
<name>A0ABR4XMT2_9PORP</name>
<evidence type="ECO:0008006" key="3">
    <source>
        <dbReference type="Google" id="ProtNLM"/>
    </source>
</evidence>
<comment type="caution">
    <text evidence="1">The sequence shown here is derived from an EMBL/GenBank/DDBJ whole genome shotgun (WGS) entry which is preliminary data.</text>
</comment>
<dbReference type="InterPro" id="IPR058532">
    <property type="entry name" value="YjbR/MT2646/Rv2570-like"/>
</dbReference>
<dbReference type="PANTHER" id="PTHR35145">
    <property type="entry name" value="CYTOPLASMIC PROTEIN-RELATED"/>
    <property type="match status" value="1"/>
</dbReference>
<proteinExistence type="predicted"/>
<keyword evidence="2" id="KW-1185">Reference proteome</keyword>
<dbReference type="RefSeq" id="WP_036789186.1">
    <property type="nucleotide sequence ID" value="NZ_JQZV01000004.1"/>
</dbReference>
<dbReference type="Pfam" id="PF04237">
    <property type="entry name" value="YjbR"/>
    <property type="match status" value="1"/>
</dbReference>